<name>A0A9Q3HT65_9BASI</name>
<dbReference type="AlphaFoldDB" id="A0A9Q3HT65"/>
<gene>
    <name evidence="2" type="ORF">O181_053969</name>
</gene>
<sequence>MSPNITLTTPIASSMNVSGLKIDVGIAMAQTSSTWPIQNISVTPIPPNPTNTEMDVSEGPGSTPEISSNAKPRSKFPCYFLVNPGQNCVESQEPLKKSKQPYLNIPSGSQAHVGHEKRDDGGQKKQPLENVTWSGLLEGNTGLTLWYSIPVLPRFRSTISNLKL</sequence>
<dbReference type="EMBL" id="AVOT02023904">
    <property type="protein sequence ID" value="MBW0514254.1"/>
    <property type="molecule type" value="Genomic_DNA"/>
</dbReference>
<keyword evidence="3" id="KW-1185">Reference proteome</keyword>
<organism evidence="2 3">
    <name type="scientific">Austropuccinia psidii MF-1</name>
    <dbReference type="NCBI Taxonomy" id="1389203"/>
    <lineage>
        <taxon>Eukaryota</taxon>
        <taxon>Fungi</taxon>
        <taxon>Dikarya</taxon>
        <taxon>Basidiomycota</taxon>
        <taxon>Pucciniomycotina</taxon>
        <taxon>Pucciniomycetes</taxon>
        <taxon>Pucciniales</taxon>
        <taxon>Sphaerophragmiaceae</taxon>
        <taxon>Austropuccinia</taxon>
    </lineage>
</organism>
<proteinExistence type="predicted"/>
<evidence type="ECO:0000256" key="1">
    <source>
        <dbReference type="SAM" id="MobiDB-lite"/>
    </source>
</evidence>
<evidence type="ECO:0000313" key="3">
    <source>
        <dbReference type="Proteomes" id="UP000765509"/>
    </source>
</evidence>
<reference evidence="2" key="1">
    <citation type="submission" date="2021-03" db="EMBL/GenBank/DDBJ databases">
        <title>Draft genome sequence of rust myrtle Austropuccinia psidii MF-1, a brazilian biotype.</title>
        <authorList>
            <person name="Quecine M.C."/>
            <person name="Pachon D.M.R."/>
            <person name="Bonatelli M.L."/>
            <person name="Correr F.H."/>
            <person name="Franceschini L.M."/>
            <person name="Leite T.F."/>
            <person name="Margarido G.R.A."/>
            <person name="Almeida C.A."/>
            <person name="Ferrarezi J.A."/>
            <person name="Labate C.A."/>
        </authorList>
    </citation>
    <scope>NUCLEOTIDE SEQUENCE</scope>
    <source>
        <strain evidence="2">MF-1</strain>
    </source>
</reference>
<dbReference type="Proteomes" id="UP000765509">
    <property type="component" value="Unassembled WGS sequence"/>
</dbReference>
<feature type="compositionally biased region" description="Basic and acidic residues" evidence="1">
    <location>
        <begin position="113"/>
        <end position="127"/>
    </location>
</feature>
<feature type="region of interest" description="Disordered" evidence="1">
    <location>
        <begin position="48"/>
        <end position="71"/>
    </location>
</feature>
<protein>
    <submittedName>
        <fullName evidence="2">Uncharacterized protein</fullName>
    </submittedName>
</protein>
<evidence type="ECO:0000313" key="2">
    <source>
        <dbReference type="EMBL" id="MBW0514254.1"/>
    </source>
</evidence>
<feature type="region of interest" description="Disordered" evidence="1">
    <location>
        <begin position="90"/>
        <end position="127"/>
    </location>
</feature>
<accession>A0A9Q3HT65</accession>
<comment type="caution">
    <text evidence="2">The sequence shown here is derived from an EMBL/GenBank/DDBJ whole genome shotgun (WGS) entry which is preliminary data.</text>
</comment>